<keyword evidence="1" id="KW-0732">Signal</keyword>
<evidence type="ECO:0000256" key="1">
    <source>
        <dbReference type="SAM" id="SignalP"/>
    </source>
</evidence>
<dbReference type="EMBL" id="BQKC01000001">
    <property type="protein sequence ID" value="GJM54453.1"/>
    <property type="molecule type" value="Genomic_DNA"/>
</dbReference>
<dbReference type="AlphaFoldDB" id="A0AAV5B1C6"/>
<dbReference type="Proteomes" id="UP001055025">
    <property type="component" value="Unassembled WGS sequence"/>
</dbReference>
<evidence type="ECO:0008006" key="4">
    <source>
        <dbReference type="Google" id="ProtNLM"/>
    </source>
</evidence>
<evidence type="ECO:0000313" key="3">
    <source>
        <dbReference type="Proteomes" id="UP001055025"/>
    </source>
</evidence>
<gene>
    <name evidence="2" type="ORF">ATOP_01080</name>
</gene>
<feature type="signal peptide" evidence="1">
    <location>
        <begin position="1"/>
        <end position="30"/>
    </location>
</feature>
<dbReference type="RefSeq" id="WP_135977960.1">
    <property type="nucleotide sequence ID" value="NZ_BQKC01000001.1"/>
</dbReference>
<comment type="caution">
    <text evidence="2">The sequence shown here is derived from an EMBL/GenBank/DDBJ whole genome shotgun (WGS) entry which is preliminary data.</text>
</comment>
<keyword evidence="3" id="KW-1185">Reference proteome</keyword>
<reference evidence="2" key="1">
    <citation type="journal article" date="2022" name="Int. J. Syst. Evol. Microbiol.">
        <title>Granulimonas faecalis gen. nov., sp. nov., and Leptogranulimonas caecicola gen. nov., sp. nov., novel lactate-producing Atopobiaceae bacteria isolated from mouse intestines, and an emended description of the family Atopobiaceae.</title>
        <authorList>
            <person name="Morinaga K."/>
            <person name="Kusada H."/>
            <person name="Sakamoto S."/>
            <person name="Murakami T."/>
            <person name="Toyoda A."/>
            <person name="Mori H."/>
            <person name="Meng X.Y."/>
            <person name="Takashino M."/>
            <person name="Murotomi K."/>
            <person name="Tamaki H."/>
        </authorList>
    </citation>
    <scope>NUCLEOTIDE SEQUENCE</scope>
    <source>
        <strain evidence="2">OPF53</strain>
    </source>
</reference>
<name>A0AAV5B1C6_9ACTN</name>
<organism evidence="2 3">
    <name type="scientific">Granulimonas faecalis</name>
    <dbReference type="NCBI Taxonomy" id="2894155"/>
    <lineage>
        <taxon>Bacteria</taxon>
        <taxon>Bacillati</taxon>
        <taxon>Actinomycetota</taxon>
        <taxon>Coriobacteriia</taxon>
        <taxon>Coriobacteriales</taxon>
        <taxon>Kribbibacteriaceae</taxon>
        <taxon>Granulimonas</taxon>
    </lineage>
</organism>
<accession>A0AAV5B1C6</accession>
<protein>
    <recommendedName>
        <fullName evidence="4">Secreted protein</fullName>
    </recommendedName>
</protein>
<evidence type="ECO:0000313" key="2">
    <source>
        <dbReference type="EMBL" id="GJM54453.1"/>
    </source>
</evidence>
<proteinExistence type="predicted"/>
<sequence length="152" mass="16441">MKRNGARSRALLLFGFGSLLLLGAATVALASNAPQFVTQSPANECAPGVAQFKGRVTHVGNGRIVLEDPRVLTHDPIPEDEEPFRVFMVDGSTLVTDARGNSIDLECLEPLSWALVEVSSGQENERYSTALRICAVDLQTHLDAMEEPAVEH</sequence>
<feature type="chain" id="PRO_5043573831" description="Secreted protein" evidence="1">
    <location>
        <begin position="31"/>
        <end position="152"/>
    </location>
</feature>